<organism evidence="2 3">
    <name type="scientific">Liparis tanakae</name>
    <name type="common">Tanaka's snailfish</name>
    <dbReference type="NCBI Taxonomy" id="230148"/>
    <lineage>
        <taxon>Eukaryota</taxon>
        <taxon>Metazoa</taxon>
        <taxon>Chordata</taxon>
        <taxon>Craniata</taxon>
        <taxon>Vertebrata</taxon>
        <taxon>Euteleostomi</taxon>
        <taxon>Actinopterygii</taxon>
        <taxon>Neopterygii</taxon>
        <taxon>Teleostei</taxon>
        <taxon>Neoteleostei</taxon>
        <taxon>Acanthomorphata</taxon>
        <taxon>Eupercaria</taxon>
        <taxon>Perciformes</taxon>
        <taxon>Cottioidei</taxon>
        <taxon>Cottales</taxon>
        <taxon>Liparidae</taxon>
        <taxon>Liparis</taxon>
    </lineage>
</organism>
<dbReference type="PROSITE" id="PS51257">
    <property type="entry name" value="PROKAR_LIPOPROTEIN"/>
    <property type="match status" value="1"/>
</dbReference>
<feature type="region of interest" description="Disordered" evidence="1">
    <location>
        <begin position="59"/>
        <end position="84"/>
    </location>
</feature>
<dbReference type="EMBL" id="SRLO01000215">
    <property type="protein sequence ID" value="TNN66714.1"/>
    <property type="molecule type" value="Genomic_DNA"/>
</dbReference>
<reference evidence="2 3" key="1">
    <citation type="submission" date="2019-03" db="EMBL/GenBank/DDBJ databases">
        <title>First draft genome of Liparis tanakae, snailfish: a comprehensive survey of snailfish specific genes.</title>
        <authorList>
            <person name="Kim W."/>
            <person name="Song I."/>
            <person name="Jeong J.-H."/>
            <person name="Kim D."/>
            <person name="Kim S."/>
            <person name="Ryu S."/>
            <person name="Song J.Y."/>
            <person name="Lee S.K."/>
        </authorList>
    </citation>
    <scope>NUCLEOTIDE SEQUENCE [LARGE SCALE GENOMIC DNA]</scope>
    <source>
        <tissue evidence="2">Muscle</tissue>
    </source>
</reference>
<dbReference type="Proteomes" id="UP000314294">
    <property type="component" value="Unassembled WGS sequence"/>
</dbReference>
<feature type="compositionally biased region" description="Polar residues" evidence="1">
    <location>
        <begin position="75"/>
        <end position="84"/>
    </location>
</feature>
<gene>
    <name evidence="2" type="ORF">EYF80_023103</name>
</gene>
<evidence type="ECO:0000256" key="1">
    <source>
        <dbReference type="SAM" id="MobiDB-lite"/>
    </source>
</evidence>
<comment type="caution">
    <text evidence="2">The sequence shown here is derived from an EMBL/GenBank/DDBJ whole genome shotgun (WGS) entry which is preliminary data.</text>
</comment>
<accession>A0A4Z2HP21</accession>
<name>A0A4Z2HP21_9TELE</name>
<protein>
    <submittedName>
        <fullName evidence="2">Uncharacterized protein</fullName>
    </submittedName>
</protein>
<keyword evidence="3" id="KW-1185">Reference proteome</keyword>
<dbReference type="AlphaFoldDB" id="A0A4Z2HP21"/>
<proteinExistence type="predicted"/>
<evidence type="ECO:0000313" key="2">
    <source>
        <dbReference type="EMBL" id="TNN66714.1"/>
    </source>
</evidence>
<evidence type="ECO:0000313" key="3">
    <source>
        <dbReference type="Proteomes" id="UP000314294"/>
    </source>
</evidence>
<sequence length="84" mass="9288">MPKLVNSSEMDRVVSFYGVGTSCSSGGEAEPSHFPLSHLMALWSLLQCHCHDRTVEVEEAADGQNEDGMKRRQQDQTSAFCPTE</sequence>